<dbReference type="Gene3D" id="3.40.1090.10">
    <property type="entry name" value="Cytosolic phospholipase A2 catalytic domain"/>
    <property type="match status" value="2"/>
</dbReference>
<comment type="caution">
    <text evidence="4">Lacks conserved residue(s) required for the propagation of feature annotation.</text>
</comment>
<dbReference type="EMBL" id="POSP01000001">
    <property type="protein sequence ID" value="PND40149.1"/>
    <property type="molecule type" value="Genomic_DNA"/>
</dbReference>
<dbReference type="Proteomes" id="UP000235916">
    <property type="component" value="Unassembled WGS sequence"/>
</dbReference>
<evidence type="ECO:0000256" key="3">
    <source>
        <dbReference type="ARBA" id="ARBA00023098"/>
    </source>
</evidence>
<feature type="short sequence motif" description="DGA/G" evidence="4">
    <location>
        <begin position="233"/>
        <end position="235"/>
    </location>
</feature>
<dbReference type="Pfam" id="PF01734">
    <property type="entry name" value="Patatin"/>
    <property type="match status" value="1"/>
</dbReference>
<keyword evidence="1 4" id="KW-0378">Hydrolase</keyword>
<dbReference type="OrthoDB" id="5290098at2"/>
<evidence type="ECO:0000256" key="5">
    <source>
        <dbReference type="SAM" id="MobiDB-lite"/>
    </source>
</evidence>
<evidence type="ECO:0000256" key="2">
    <source>
        <dbReference type="ARBA" id="ARBA00022963"/>
    </source>
</evidence>
<dbReference type="GO" id="GO:0016042">
    <property type="term" value="P:lipid catabolic process"/>
    <property type="evidence" value="ECO:0007669"/>
    <property type="project" value="UniProtKB-UniRule"/>
</dbReference>
<name>A0A2N8L370_9BURK</name>
<comment type="caution">
    <text evidence="7">The sequence shown here is derived from an EMBL/GenBank/DDBJ whole genome shotgun (WGS) entry which is preliminary data.</text>
</comment>
<feature type="active site" description="Nucleophile" evidence="4">
    <location>
        <position position="66"/>
    </location>
</feature>
<reference evidence="7 8" key="1">
    <citation type="submission" date="2018-01" db="EMBL/GenBank/DDBJ databases">
        <title>Draft genome sequence of Paucibacter aquatile CR182 isolated from freshwater of the Nakdong River.</title>
        <authorList>
            <person name="Choi A."/>
            <person name="Chung E.J."/>
        </authorList>
    </citation>
    <scope>NUCLEOTIDE SEQUENCE [LARGE SCALE GENOMIC DNA]</scope>
    <source>
        <strain evidence="7 8">CR182</strain>
    </source>
</reference>
<dbReference type="InterPro" id="IPR050301">
    <property type="entry name" value="NTE"/>
</dbReference>
<proteinExistence type="predicted"/>
<dbReference type="GO" id="GO:0016787">
    <property type="term" value="F:hydrolase activity"/>
    <property type="evidence" value="ECO:0007669"/>
    <property type="project" value="UniProtKB-UniRule"/>
</dbReference>
<keyword evidence="8" id="KW-1185">Reference proteome</keyword>
<feature type="active site" description="Proton acceptor" evidence="4">
    <location>
        <position position="233"/>
    </location>
</feature>
<evidence type="ECO:0000313" key="7">
    <source>
        <dbReference type="EMBL" id="PND40149.1"/>
    </source>
</evidence>
<evidence type="ECO:0000256" key="1">
    <source>
        <dbReference type="ARBA" id="ARBA00022801"/>
    </source>
</evidence>
<dbReference type="PROSITE" id="PS51635">
    <property type="entry name" value="PNPLA"/>
    <property type="match status" value="1"/>
</dbReference>
<feature type="domain" description="PNPLA" evidence="6">
    <location>
        <begin position="28"/>
        <end position="246"/>
    </location>
</feature>
<feature type="short sequence motif" description="GXSXG" evidence="4">
    <location>
        <begin position="64"/>
        <end position="68"/>
    </location>
</feature>
<dbReference type="InterPro" id="IPR016035">
    <property type="entry name" value="Acyl_Trfase/lysoPLipase"/>
</dbReference>
<feature type="region of interest" description="Disordered" evidence="5">
    <location>
        <begin position="1"/>
        <end position="23"/>
    </location>
</feature>
<accession>A0A2N8L370</accession>
<dbReference type="RefSeq" id="WP_102766283.1">
    <property type="nucleotide sequence ID" value="NZ_POSP01000001.1"/>
</dbReference>
<keyword evidence="2 4" id="KW-0442">Lipid degradation</keyword>
<keyword evidence="3 4" id="KW-0443">Lipid metabolism</keyword>
<dbReference type="SUPFAM" id="SSF52151">
    <property type="entry name" value="FabD/lysophospholipase-like"/>
    <property type="match status" value="1"/>
</dbReference>
<dbReference type="PANTHER" id="PTHR14226">
    <property type="entry name" value="NEUROPATHY TARGET ESTERASE/SWISS CHEESE D.MELANOGASTER"/>
    <property type="match status" value="1"/>
</dbReference>
<dbReference type="InterPro" id="IPR002641">
    <property type="entry name" value="PNPLA_dom"/>
</dbReference>
<dbReference type="PANTHER" id="PTHR14226:SF57">
    <property type="entry name" value="BLR7027 PROTEIN"/>
    <property type="match status" value="1"/>
</dbReference>
<gene>
    <name evidence="7" type="ORF">C1O66_01835</name>
</gene>
<sequence length="422" mass="46056">MPTARRKPRSAPPATPPRRSGRPRIGLALAGGGPLGAIYEIGALCALEESITGLDFCDCDSYIGISAGGFIAAGLANGMGPRMLSAAFIENSAPAPDSFDPAELMHPAWAEYGERLRLLPGLLKSAVWDHWMEGRSLMGAFERLGRALPTGLLSGDALEAQIRRQFALPGRSNDFRELGRRLVLVATDLDSGEAVPFGLPGWDDVPISRAVQASAALPGLFPPVKIAGRHYVDGALKKTLHASLLLQEGVDLLICLNPLVPYESDREHPLAQQMPARGQGPQETSIPHLVDGGLPLVMSQTFRSLIHSRLELGMKRYEHTHPGTDILLFEPDHRDAEMFLANTFSYSQRRHLAEHAYQTTRARLRRRAPKLQAALQRHGLSLNLEALNEPGRRLLSEPAATRTEDALRRLRAALSLLEARHA</sequence>
<dbReference type="AlphaFoldDB" id="A0A2N8L370"/>
<protein>
    <submittedName>
        <fullName evidence="7">Patatin</fullName>
    </submittedName>
</protein>
<organism evidence="7 8">
    <name type="scientific">Kinneretia aquatilis</name>
    <dbReference type="NCBI Taxonomy" id="2070761"/>
    <lineage>
        <taxon>Bacteria</taxon>
        <taxon>Pseudomonadati</taxon>
        <taxon>Pseudomonadota</taxon>
        <taxon>Betaproteobacteria</taxon>
        <taxon>Burkholderiales</taxon>
        <taxon>Sphaerotilaceae</taxon>
        <taxon>Roseateles</taxon>
    </lineage>
</organism>
<evidence type="ECO:0000313" key="8">
    <source>
        <dbReference type="Proteomes" id="UP000235916"/>
    </source>
</evidence>
<evidence type="ECO:0000259" key="6">
    <source>
        <dbReference type="PROSITE" id="PS51635"/>
    </source>
</evidence>
<evidence type="ECO:0000256" key="4">
    <source>
        <dbReference type="PROSITE-ProRule" id="PRU01161"/>
    </source>
</evidence>